<sequence>MWPAVLMSVAAAHIDVMRGYGWNPVPRASSMSPRILNRYKGDGPGGAHRPLEAVIGVITKFGSDDS</sequence>
<comment type="caution">
    <text evidence="1">The sequence shown here is derived from an EMBL/GenBank/DDBJ whole genome shotgun (WGS) entry which is preliminary data.</text>
</comment>
<dbReference type="Proteomes" id="UP001152604">
    <property type="component" value="Unassembled WGS sequence"/>
</dbReference>
<accession>A0ABM9DVD5</accession>
<evidence type="ECO:0000313" key="2">
    <source>
        <dbReference type="Proteomes" id="UP001152604"/>
    </source>
</evidence>
<keyword evidence="2" id="KW-1185">Reference proteome</keyword>
<proteinExistence type="predicted"/>
<evidence type="ECO:0000313" key="1">
    <source>
        <dbReference type="EMBL" id="CAH2400678.1"/>
    </source>
</evidence>
<name>A0ABM9DVD5_9HYPH</name>
<protein>
    <submittedName>
        <fullName evidence="1">Uncharacterized protein</fullName>
    </submittedName>
</protein>
<reference evidence="1" key="1">
    <citation type="submission" date="2022-03" db="EMBL/GenBank/DDBJ databases">
        <authorList>
            <person name="Brunel B."/>
        </authorList>
    </citation>
    <scope>NUCLEOTIDE SEQUENCE</scope>
    <source>
        <strain evidence="1">STM4922sample</strain>
    </source>
</reference>
<organism evidence="1 2">
    <name type="scientific">Mesorhizobium ventifaucium</name>
    <dbReference type="NCBI Taxonomy" id="666020"/>
    <lineage>
        <taxon>Bacteria</taxon>
        <taxon>Pseudomonadati</taxon>
        <taxon>Pseudomonadota</taxon>
        <taxon>Alphaproteobacteria</taxon>
        <taxon>Hyphomicrobiales</taxon>
        <taxon>Phyllobacteriaceae</taxon>
        <taxon>Mesorhizobium</taxon>
    </lineage>
</organism>
<gene>
    <name evidence="1" type="ORF">MES4922_260022</name>
</gene>
<dbReference type="EMBL" id="CAKXZS010000019">
    <property type="protein sequence ID" value="CAH2400678.1"/>
    <property type="molecule type" value="Genomic_DNA"/>
</dbReference>